<accession>A0A6J4LCT5</accession>
<feature type="non-terminal residue" evidence="5">
    <location>
        <position position="1"/>
    </location>
</feature>
<sequence>AHAPHVDGTSDDQLARDPQAQAARLPAAAFDAARRALADGAPVLVQVPRRGYVPSLACVRDRTPARCAHCAGPLSSSSADAVLACRWCGRPAVDWRCPTCDGSRLRSSVVGAGRTAEELGRAFPGTAVRTSGRDGVLAQVPDAPALVISTPGAEPVADGGYGAVLLLDGWAALGRADLRTGEEALRRWFAAAALARRGARVVCVADRALPPVQALVRWDPAGAAARELAERAELGFPPVVRMASVSGPPAAVAEFVTALPDHVRRDVLGPVPAADGEERLLLRAPRASGGQLAAALKAAQGVRSARKGSPVRVELDPRELG</sequence>
<feature type="region of interest" description="Disordered" evidence="4">
    <location>
        <begin position="1"/>
        <end position="21"/>
    </location>
</feature>
<evidence type="ECO:0000256" key="3">
    <source>
        <dbReference type="ARBA" id="ARBA00023125"/>
    </source>
</evidence>
<dbReference type="GO" id="GO:0006310">
    <property type="term" value="P:DNA recombination"/>
    <property type="evidence" value="ECO:0007669"/>
    <property type="project" value="TreeGrafter"/>
</dbReference>
<gene>
    <name evidence="5" type="ORF">AVDCRST_MAG16-1117</name>
</gene>
<dbReference type="GO" id="GO:0005524">
    <property type="term" value="F:ATP binding"/>
    <property type="evidence" value="ECO:0007669"/>
    <property type="project" value="UniProtKB-KW"/>
</dbReference>
<dbReference type="PANTHER" id="PTHR30580:SF0">
    <property type="entry name" value="PRIMOSOMAL PROTEIN N"/>
    <property type="match status" value="1"/>
</dbReference>
<keyword evidence="5" id="KW-0378">Hydrolase</keyword>
<dbReference type="GO" id="GO:0006302">
    <property type="term" value="P:double-strand break repair"/>
    <property type="evidence" value="ECO:0007669"/>
    <property type="project" value="TreeGrafter"/>
</dbReference>
<evidence type="ECO:0000256" key="4">
    <source>
        <dbReference type="SAM" id="MobiDB-lite"/>
    </source>
</evidence>
<organism evidence="5">
    <name type="scientific">uncultured Frankineae bacterium</name>
    <dbReference type="NCBI Taxonomy" id="437475"/>
    <lineage>
        <taxon>Bacteria</taxon>
        <taxon>Bacillati</taxon>
        <taxon>Actinomycetota</taxon>
        <taxon>Actinomycetes</taxon>
        <taxon>Frankiales</taxon>
        <taxon>environmental samples</taxon>
    </lineage>
</organism>
<reference evidence="5" key="1">
    <citation type="submission" date="2020-02" db="EMBL/GenBank/DDBJ databases">
        <authorList>
            <person name="Meier V. D."/>
        </authorList>
    </citation>
    <scope>NUCLEOTIDE SEQUENCE</scope>
    <source>
        <strain evidence="5">AVDCRST_MAG16</strain>
    </source>
</reference>
<dbReference type="PANTHER" id="PTHR30580">
    <property type="entry name" value="PRIMOSOMAL PROTEIN N"/>
    <property type="match status" value="1"/>
</dbReference>
<keyword evidence="3" id="KW-0238">DNA-binding</keyword>
<keyword evidence="5" id="KW-0347">Helicase</keyword>
<keyword evidence="1" id="KW-0547">Nucleotide-binding</keyword>
<dbReference type="AlphaFoldDB" id="A0A6J4LCT5"/>
<dbReference type="GO" id="GO:0006270">
    <property type="term" value="P:DNA replication initiation"/>
    <property type="evidence" value="ECO:0007669"/>
    <property type="project" value="TreeGrafter"/>
</dbReference>
<dbReference type="EMBL" id="CADCUE010000093">
    <property type="protein sequence ID" value="CAA9327339.1"/>
    <property type="molecule type" value="Genomic_DNA"/>
</dbReference>
<evidence type="ECO:0000256" key="2">
    <source>
        <dbReference type="ARBA" id="ARBA00022840"/>
    </source>
</evidence>
<keyword evidence="2" id="KW-0067">ATP-binding</keyword>
<proteinExistence type="predicted"/>
<dbReference type="GO" id="GO:0003677">
    <property type="term" value="F:DNA binding"/>
    <property type="evidence" value="ECO:0007669"/>
    <property type="project" value="UniProtKB-KW"/>
</dbReference>
<protein>
    <submittedName>
        <fullName evidence="5">Helicase PriA essential for oriC/DnaA-independent DNA replication</fullName>
    </submittedName>
</protein>
<dbReference type="GO" id="GO:0043138">
    <property type="term" value="F:3'-5' DNA helicase activity"/>
    <property type="evidence" value="ECO:0007669"/>
    <property type="project" value="TreeGrafter"/>
</dbReference>
<name>A0A6J4LCT5_9ACTN</name>
<evidence type="ECO:0000256" key="1">
    <source>
        <dbReference type="ARBA" id="ARBA00022741"/>
    </source>
</evidence>
<evidence type="ECO:0000313" key="5">
    <source>
        <dbReference type="EMBL" id="CAA9327339.1"/>
    </source>
</evidence>